<keyword evidence="2" id="KW-1185">Reference proteome</keyword>
<dbReference type="EMBL" id="CM011691">
    <property type="protein sequence ID" value="TMS07425.1"/>
    <property type="molecule type" value="Genomic_DNA"/>
</dbReference>
<evidence type="ECO:0000313" key="2">
    <source>
        <dbReference type="Proteomes" id="UP000793456"/>
    </source>
</evidence>
<evidence type="ECO:0000313" key="1">
    <source>
        <dbReference type="EMBL" id="TMS07425.1"/>
    </source>
</evidence>
<sequence length="99" mass="11329">MSVIISVCFCSWRSRIEFKNTSTQVGFYCETHNTTGLIDNQLKVQSSRQQLHRVIVHGDKDKADGPNTRLQNVCPRVFKSSSDTSGLCHQQHELLHREN</sequence>
<dbReference type="Proteomes" id="UP000793456">
    <property type="component" value="Chromosome XVIII"/>
</dbReference>
<gene>
    <name evidence="1" type="ORF">E3U43_011518</name>
</gene>
<organism evidence="1 2">
    <name type="scientific">Larimichthys crocea</name>
    <name type="common">Large yellow croaker</name>
    <name type="synonym">Pseudosciaena crocea</name>
    <dbReference type="NCBI Taxonomy" id="215358"/>
    <lineage>
        <taxon>Eukaryota</taxon>
        <taxon>Metazoa</taxon>
        <taxon>Chordata</taxon>
        <taxon>Craniata</taxon>
        <taxon>Vertebrata</taxon>
        <taxon>Euteleostomi</taxon>
        <taxon>Actinopterygii</taxon>
        <taxon>Neopterygii</taxon>
        <taxon>Teleostei</taxon>
        <taxon>Neoteleostei</taxon>
        <taxon>Acanthomorphata</taxon>
        <taxon>Eupercaria</taxon>
        <taxon>Sciaenidae</taxon>
        <taxon>Larimichthys</taxon>
    </lineage>
</organism>
<accession>A0ACD3QJR6</accession>
<protein>
    <submittedName>
        <fullName evidence="1">Uncharacterized protein</fullName>
    </submittedName>
</protein>
<comment type="caution">
    <text evidence="1">The sequence shown here is derived from an EMBL/GenBank/DDBJ whole genome shotgun (WGS) entry which is preliminary data.</text>
</comment>
<proteinExistence type="predicted"/>
<reference evidence="1" key="1">
    <citation type="submission" date="2018-11" db="EMBL/GenBank/DDBJ databases">
        <title>The sequence and de novo assembly of Larimichthys crocea genome using PacBio and Hi-C technologies.</title>
        <authorList>
            <person name="Xu P."/>
            <person name="Chen B."/>
            <person name="Zhou Z."/>
            <person name="Ke Q."/>
            <person name="Wu Y."/>
            <person name="Bai H."/>
            <person name="Pu F."/>
        </authorList>
    </citation>
    <scope>NUCLEOTIDE SEQUENCE</scope>
    <source>
        <tissue evidence="1">Muscle</tissue>
    </source>
</reference>
<name>A0ACD3QJR6_LARCR</name>